<dbReference type="Proteomes" id="UP000316621">
    <property type="component" value="Chromosome 2"/>
</dbReference>
<dbReference type="AlphaFoldDB" id="A0A4Y7IQL3"/>
<dbReference type="GO" id="GO:0005506">
    <property type="term" value="F:iron ion binding"/>
    <property type="evidence" value="ECO:0007669"/>
    <property type="project" value="InterPro"/>
</dbReference>
<dbReference type="Pfam" id="PF00067">
    <property type="entry name" value="p450"/>
    <property type="match status" value="1"/>
</dbReference>
<gene>
    <name evidence="2" type="ORF">C5167_019598</name>
</gene>
<dbReference type="InterPro" id="IPR001128">
    <property type="entry name" value="Cyt_P450"/>
</dbReference>
<keyword evidence="3" id="KW-1185">Reference proteome</keyword>
<evidence type="ECO:0000256" key="1">
    <source>
        <dbReference type="ARBA" id="ARBA00010617"/>
    </source>
</evidence>
<dbReference type="InterPro" id="IPR002401">
    <property type="entry name" value="Cyt_P450_E_grp-I"/>
</dbReference>
<dbReference type="Gene3D" id="1.10.630.10">
    <property type="entry name" value="Cytochrome P450"/>
    <property type="match status" value="1"/>
</dbReference>
<dbReference type="Gramene" id="RZC51163">
    <property type="protein sequence ID" value="RZC51163"/>
    <property type="gene ID" value="C5167_019598"/>
</dbReference>
<name>A0A4Y7IQL3_PAPSO</name>
<dbReference type="SUPFAM" id="SSF48264">
    <property type="entry name" value="Cytochrome P450"/>
    <property type="match status" value="1"/>
</dbReference>
<dbReference type="GO" id="GO:0016705">
    <property type="term" value="F:oxidoreductase activity, acting on paired donors, with incorporation or reduction of molecular oxygen"/>
    <property type="evidence" value="ECO:0007669"/>
    <property type="project" value="InterPro"/>
</dbReference>
<dbReference type="OMA" id="TTKNDAY"/>
<comment type="similarity">
    <text evidence="1">Belongs to the cytochrome P450 family.</text>
</comment>
<dbReference type="EMBL" id="CM010716">
    <property type="protein sequence ID" value="RZC51163.1"/>
    <property type="molecule type" value="Genomic_DNA"/>
</dbReference>
<dbReference type="InterPro" id="IPR036396">
    <property type="entry name" value="Cyt_P450_sf"/>
</dbReference>
<accession>A0A4Y7IQL3</accession>
<sequence>MFGSVDKWVSDEAKHNPGKSIEVAKYVYAAIFNMVEERRQRGVNPQHFQEKDLLEVLLDFEGNGKDEPSKISELYLETFLLELFIAAPDATNITTEWAMSELLRKPETMNKLQAEIAQVVGHEKDGGN</sequence>
<dbReference type="GO" id="GO:0033075">
    <property type="term" value="P:isoquinoline alkaloid biosynthetic process"/>
    <property type="evidence" value="ECO:0007669"/>
    <property type="project" value="UniProtKB-ARBA"/>
</dbReference>
<evidence type="ECO:0008006" key="4">
    <source>
        <dbReference type="Google" id="ProtNLM"/>
    </source>
</evidence>
<proteinExistence type="inferred from homology"/>
<dbReference type="PRINTS" id="PR00463">
    <property type="entry name" value="EP450I"/>
</dbReference>
<evidence type="ECO:0000313" key="2">
    <source>
        <dbReference type="EMBL" id="RZC51163.1"/>
    </source>
</evidence>
<protein>
    <recommendedName>
        <fullName evidence="4">Cytochrome P450</fullName>
    </recommendedName>
</protein>
<reference evidence="2 3" key="1">
    <citation type="journal article" date="2018" name="Science">
        <title>The opium poppy genome and morphinan production.</title>
        <authorList>
            <person name="Guo L."/>
            <person name="Winzer T."/>
            <person name="Yang X."/>
            <person name="Li Y."/>
            <person name="Ning Z."/>
            <person name="He Z."/>
            <person name="Teodor R."/>
            <person name="Lu Y."/>
            <person name="Bowser T.A."/>
            <person name="Graham I.A."/>
            <person name="Ye K."/>
        </authorList>
    </citation>
    <scope>NUCLEOTIDE SEQUENCE [LARGE SCALE GENOMIC DNA]</scope>
    <source>
        <strain evidence="3">cv. HN1</strain>
        <tissue evidence="2">Leaves</tissue>
    </source>
</reference>
<dbReference type="GO" id="GO:0020037">
    <property type="term" value="F:heme binding"/>
    <property type="evidence" value="ECO:0007669"/>
    <property type="project" value="InterPro"/>
</dbReference>
<organism evidence="2 3">
    <name type="scientific">Papaver somniferum</name>
    <name type="common">Opium poppy</name>
    <dbReference type="NCBI Taxonomy" id="3469"/>
    <lineage>
        <taxon>Eukaryota</taxon>
        <taxon>Viridiplantae</taxon>
        <taxon>Streptophyta</taxon>
        <taxon>Embryophyta</taxon>
        <taxon>Tracheophyta</taxon>
        <taxon>Spermatophyta</taxon>
        <taxon>Magnoliopsida</taxon>
        <taxon>Ranunculales</taxon>
        <taxon>Papaveraceae</taxon>
        <taxon>Papaveroideae</taxon>
        <taxon>Papaver</taxon>
    </lineage>
</organism>
<evidence type="ECO:0000313" key="3">
    <source>
        <dbReference type="Proteomes" id="UP000316621"/>
    </source>
</evidence>
<dbReference type="PANTHER" id="PTHR47950">
    <property type="entry name" value="CYTOCHROME P450, FAMILY 76, SUBFAMILY C, POLYPEPTIDE 5-RELATED"/>
    <property type="match status" value="1"/>
</dbReference>
<dbReference type="GO" id="GO:0004497">
    <property type="term" value="F:monooxygenase activity"/>
    <property type="evidence" value="ECO:0007669"/>
    <property type="project" value="InterPro"/>
</dbReference>
<dbReference type="PANTHER" id="PTHR47950:SF14">
    <property type="entry name" value="CYTOCHROME P450 76A2-LIKE ISOFORM X1"/>
    <property type="match status" value="1"/>
</dbReference>